<protein>
    <submittedName>
        <fullName evidence="1">Uncharacterized protein</fullName>
    </submittedName>
</protein>
<dbReference type="AlphaFoldDB" id="A0A9P8LHJ9"/>
<evidence type="ECO:0000313" key="1">
    <source>
        <dbReference type="EMBL" id="KAH0565544.1"/>
    </source>
</evidence>
<reference evidence="1" key="1">
    <citation type="submission" date="2021-03" db="EMBL/GenBank/DDBJ databases">
        <title>Comparative genomics and phylogenomic investigation of the class Geoglossomycetes provide insights into ecological specialization and systematics.</title>
        <authorList>
            <person name="Melie T."/>
            <person name="Pirro S."/>
            <person name="Miller A.N."/>
            <person name="Quandt A."/>
        </authorList>
    </citation>
    <scope>NUCLEOTIDE SEQUENCE</scope>
    <source>
        <strain evidence="1">CAQ_001_2017</strain>
    </source>
</reference>
<dbReference type="EMBL" id="JAGHQM010000083">
    <property type="protein sequence ID" value="KAH0565544.1"/>
    <property type="molecule type" value="Genomic_DNA"/>
</dbReference>
<dbReference type="Proteomes" id="UP000750711">
    <property type="component" value="Unassembled WGS sequence"/>
</dbReference>
<evidence type="ECO:0000313" key="2">
    <source>
        <dbReference type="Proteomes" id="UP000750711"/>
    </source>
</evidence>
<dbReference type="PANTHER" id="PTHR48182:SF3">
    <property type="entry name" value="DUF676 DOMAIN-CONTAINING PROTEIN"/>
    <property type="match status" value="1"/>
</dbReference>
<keyword evidence="2" id="KW-1185">Reference proteome</keyword>
<accession>A0A9P8LHJ9</accession>
<dbReference type="InterPro" id="IPR052374">
    <property type="entry name" value="SERAC1"/>
</dbReference>
<name>A0A9P8LHJ9_9PEZI</name>
<gene>
    <name evidence="1" type="ORF">GP486_001057</name>
</gene>
<proteinExistence type="predicted"/>
<sequence length="204" mass="23012">MTYGYNSNLFEDASIGRIRDFAKGLLNDVDGYRIGEVYTAMLQQAVDCNERIFQDIRIATYGIIFLGTPHRGSGKANIAAVIANVIKITYPGIKTQVLESLRRNSIVLQDLADDFRNMHSQLEIVSCYELKPEKVGLIVDKESAVLNIEGERQVPMDANHSQIRKFTGPNDHLYKTVSNCIQRLTEFAPDVVQARFRIADVTRM</sequence>
<organism evidence="1 2">
    <name type="scientific">Trichoglossum hirsutum</name>
    <dbReference type="NCBI Taxonomy" id="265104"/>
    <lineage>
        <taxon>Eukaryota</taxon>
        <taxon>Fungi</taxon>
        <taxon>Dikarya</taxon>
        <taxon>Ascomycota</taxon>
        <taxon>Pezizomycotina</taxon>
        <taxon>Geoglossomycetes</taxon>
        <taxon>Geoglossales</taxon>
        <taxon>Geoglossaceae</taxon>
        <taxon>Trichoglossum</taxon>
    </lineage>
</organism>
<comment type="caution">
    <text evidence="1">The sequence shown here is derived from an EMBL/GenBank/DDBJ whole genome shotgun (WGS) entry which is preliminary data.</text>
</comment>
<dbReference type="PANTHER" id="PTHR48182">
    <property type="entry name" value="PROTEIN SERAC1"/>
    <property type="match status" value="1"/>
</dbReference>